<dbReference type="InterPro" id="IPR001619">
    <property type="entry name" value="Sec1-like"/>
</dbReference>
<comment type="caution">
    <text evidence="2">The sequence shown here is derived from an EMBL/GenBank/DDBJ whole genome shotgun (WGS) entry which is preliminary data.</text>
</comment>
<dbReference type="GO" id="GO:0016192">
    <property type="term" value="P:vesicle-mediated transport"/>
    <property type="evidence" value="ECO:0007669"/>
    <property type="project" value="InterPro"/>
</dbReference>
<protein>
    <recommendedName>
        <fullName evidence="4">Sec1 family domain-containing protein 2</fullName>
    </recommendedName>
</protein>
<gene>
    <name evidence="2" type="ORF">GSLYS_00009031001</name>
</gene>
<dbReference type="PANTHER" id="PTHR11679">
    <property type="entry name" value="VESICLE PROTEIN SORTING-ASSOCIATED"/>
    <property type="match status" value="1"/>
</dbReference>
<evidence type="ECO:0000313" key="2">
    <source>
        <dbReference type="EMBL" id="CAL1535071.1"/>
    </source>
</evidence>
<evidence type="ECO:0000313" key="3">
    <source>
        <dbReference type="Proteomes" id="UP001497497"/>
    </source>
</evidence>
<evidence type="ECO:0008006" key="4">
    <source>
        <dbReference type="Google" id="ProtNLM"/>
    </source>
</evidence>
<name>A0AAV2HSG8_LYMST</name>
<dbReference type="SUPFAM" id="SSF56815">
    <property type="entry name" value="Sec1/munc18-like (SM) proteins"/>
    <property type="match status" value="1"/>
</dbReference>
<dbReference type="AlphaFoldDB" id="A0AAV2HSG8"/>
<reference evidence="2 3" key="1">
    <citation type="submission" date="2024-04" db="EMBL/GenBank/DDBJ databases">
        <authorList>
            <consortium name="Genoscope - CEA"/>
            <person name="William W."/>
        </authorList>
    </citation>
    <scope>NUCLEOTIDE SEQUENCE [LARGE SCALE GENOMIC DNA]</scope>
</reference>
<dbReference type="InterPro" id="IPR027482">
    <property type="entry name" value="Sec1-like_dom2"/>
</dbReference>
<organism evidence="2 3">
    <name type="scientific">Lymnaea stagnalis</name>
    <name type="common">Great pond snail</name>
    <name type="synonym">Helix stagnalis</name>
    <dbReference type="NCBI Taxonomy" id="6523"/>
    <lineage>
        <taxon>Eukaryota</taxon>
        <taxon>Metazoa</taxon>
        <taxon>Spiralia</taxon>
        <taxon>Lophotrochozoa</taxon>
        <taxon>Mollusca</taxon>
        <taxon>Gastropoda</taxon>
        <taxon>Heterobranchia</taxon>
        <taxon>Euthyneura</taxon>
        <taxon>Panpulmonata</taxon>
        <taxon>Hygrophila</taxon>
        <taxon>Lymnaeoidea</taxon>
        <taxon>Lymnaeidae</taxon>
        <taxon>Lymnaea</taxon>
    </lineage>
</organism>
<dbReference type="EMBL" id="CAXITT010000191">
    <property type="protein sequence ID" value="CAL1535071.1"/>
    <property type="molecule type" value="Genomic_DNA"/>
</dbReference>
<evidence type="ECO:0000256" key="1">
    <source>
        <dbReference type="ARBA" id="ARBA00009884"/>
    </source>
</evidence>
<comment type="similarity">
    <text evidence="1">Belongs to the STXBP/unc-18/SEC1 family.</text>
</comment>
<dbReference type="Proteomes" id="UP001497497">
    <property type="component" value="Unassembled WGS sequence"/>
</dbReference>
<dbReference type="InterPro" id="IPR036045">
    <property type="entry name" value="Sec1-like_sf"/>
</dbReference>
<keyword evidence="3" id="KW-1185">Reference proteome</keyword>
<accession>A0AAV2HSG8</accession>
<proteinExistence type="inferred from homology"/>
<sequence>MHKSVWMITEEWWKELKLKVNHAVVYMDNQMAEFLHWSGGIGILLSAGVVDIREFSSFESASESIKKSVFIISSPLTGVTEDIIRDIVTQSQFQYVIILTTASPLLHPGNEDSSGDDAVFEAFEEKVLEWMRNMNYTVEISHMPMFGAEVCPGLFIAPAFSTLFPILTSDVKQIAYQFKSSHNTKDPKPIEGLKDLELSHLPDNLQLQIKLLASGLHALLQGLDVKEDIYSIGHTSRLVAAELDSYPPARMRRKAVQNRASLVLIDRTLDTASAVTHQMDSLMDKIINTLPPLPGHSSDRLVDMQALCHVIRSDSLTSVILPGSLASTNFTCEPSHLLPLIHKKQKEAIMEVNRRLVETASAEKLPLNLTGRPGRITADQIEASVSLFKGKYPLVKKHLDLLQVAMATSQALKHPAGQDSCVITEKNVVQTMAENDESAPSGISVLSKLILQEMQKPTDKRDLTLDDVLGLLAYVYDISDGECGDEDEEMAIRELLVEWIIKDSDVLPPLFKKIVGDKVNESILTDQIENLWTRLEDIGCARDSMQQFKSVLNPGDAVTPADVRPLLRQLVEKIVDPAKPELPDVECKSGGLKDLLKSGFGFFKSSGKPRPGDAPLLMLFVIGGVTAGEVKQIRDVVDKAKPQFEVIIGATRLSSISSTLESIFVSDNINKYDL</sequence>
<dbReference type="Gene3D" id="3.40.50.1910">
    <property type="match status" value="1"/>
</dbReference>